<evidence type="ECO:0000256" key="9">
    <source>
        <dbReference type="SAM" id="MobiDB-lite"/>
    </source>
</evidence>
<keyword evidence="4" id="KW-0732">Signal</keyword>
<dbReference type="Proteomes" id="UP001162162">
    <property type="component" value="Unassembled WGS sequence"/>
</dbReference>
<dbReference type="AlphaFoldDB" id="A0AAV8YNG0"/>
<name>A0AAV8YNG0_9CUCU</name>
<protein>
    <recommendedName>
        <fullName evidence="10">Peptidase S1 domain-containing protein</fullName>
    </recommendedName>
</protein>
<evidence type="ECO:0000313" key="12">
    <source>
        <dbReference type="Proteomes" id="UP001162162"/>
    </source>
</evidence>
<evidence type="ECO:0000256" key="7">
    <source>
        <dbReference type="ARBA" id="ARBA00023157"/>
    </source>
</evidence>
<gene>
    <name evidence="11" type="ORF">NQ318_015824</name>
</gene>
<dbReference type="CDD" id="cd00190">
    <property type="entry name" value="Tryp_SPc"/>
    <property type="match status" value="1"/>
</dbReference>
<dbReference type="PROSITE" id="PS00135">
    <property type="entry name" value="TRYPSIN_SER"/>
    <property type="match status" value="1"/>
</dbReference>
<dbReference type="InterPro" id="IPR033116">
    <property type="entry name" value="TRYPSIN_SER"/>
</dbReference>
<dbReference type="InterPro" id="IPR050127">
    <property type="entry name" value="Serine_Proteases_S1"/>
</dbReference>
<keyword evidence="3" id="KW-0645">Protease</keyword>
<evidence type="ECO:0000256" key="4">
    <source>
        <dbReference type="ARBA" id="ARBA00022729"/>
    </source>
</evidence>
<evidence type="ECO:0000256" key="1">
    <source>
        <dbReference type="ARBA" id="ARBA00004613"/>
    </source>
</evidence>
<comment type="subcellular location">
    <subcellularLocation>
        <location evidence="1">Secreted</location>
    </subcellularLocation>
</comment>
<comment type="caution">
    <text evidence="11">The sequence shown here is derived from an EMBL/GenBank/DDBJ whole genome shotgun (WGS) entry which is preliminary data.</text>
</comment>
<dbReference type="EMBL" id="JAPWTK010000058">
    <property type="protein sequence ID" value="KAJ8953244.1"/>
    <property type="molecule type" value="Genomic_DNA"/>
</dbReference>
<keyword evidence="7" id="KW-1015">Disulfide bond</keyword>
<evidence type="ECO:0000313" key="11">
    <source>
        <dbReference type="EMBL" id="KAJ8953244.1"/>
    </source>
</evidence>
<evidence type="ECO:0000256" key="5">
    <source>
        <dbReference type="ARBA" id="ARBA00022801"/>
    </source>
</evidence>
<proteinExistence type="predicted"/>
<dbReference type="GO" id="GO:0006508">
    <property type="term" value="P:proteolysis"/>
    <property type="evidence" value="ECO:0007669"/>
    <property type="project" value="UniProtKB-KW"/>
</dbReference>
<keyword evidence="8" id="KW-0325">Glycoprotein</keyword>
<dbReference type="GO" id="GO:0004252">
    <property type="term" value="F:serine-type endopeptidase activity"/>
    <property type="evidence" value="ECO:0007669"/>
    <property type="project" value="InterPro"/>
</dbReference>
<evidence type="ECO:0000259" key="10">
    <source>
        <dbReference type="PROSITE" id="PS50240"/>
    </source>
</evidence>
<dbReference type="PROSITE" id="PS50240">
    <property type="entry name" value="TRYPSIN_DOM"/>
    <property type="match status" value="1"/>
</dbReference>
<dbReference type="SUPFAM" id="SSF50494">
    <property type="entry name" value="Trypsin-like serine proteases"/>
    <property type="match status" value="1"/>
</dbReference>
<sequence>EPPGEQKRDSRQFIIRGPALPVYNPFAAAQGWGNAVGEQATGSGPCFTSKGVLGKCVSFRQCYPYFKQPEGNGFENWAWGMYDTCSYYTQQGRQMFGVCCSKPTEAPDPTASEAPTIESEEKTDSNSTLSQEAGKQTYYPQVPSWPPPLPTHPRTTRSLHCPSIPPLPVSRRSHPVRGPNFETGDQTYEEAGCHDDDDDAVSAADTSGVWGILRSQEWISGPGEDRRRPQRRRQLMALDRGAVQRRKAILRRMSSWDVARLTVRLGDHNIRTNSEIKHVEKRVKRVVRHKGFDPRTLFAVTQDKLRSTTHSSRNGTGILRRTQSQRARSVTYVYTGKKYTRGPQPAILQEVNIPIWSNRDCKLKYGPAAPGGIVDHMLCAGQTNRDSCSGDSGGPLMINNGKWTQVGIVSWGIGCGKGQYPAFTRKWRDFYHGYTRT</sequence>
<dbReference type="InterPro" id="IPR043504">
    <property type="entry name" value="Peptidase_S1_PA_chymotrypsin"/>
</dbReference>
<keyword evidence="6" id="KW-0720">Serine protease</keyword>
<organism evidence="11 12">
    <name type="scientific">Aromia moschata</name>
    <dbReference type="NCBI Taxonomy" id="1265417"/>
    <lineage>
        <taxon>Eukaryota</taxon>
        <taxon>Metazoa</taxon>
        <taxon>Ecdysozoa</taxon>
        <taxon>Arthropoda</taxon>
        <taxon>Hexapoda</taxon>
        <taxon>Insecta</taxon>
        <taxon>Pterygota</taxon>
        <taxon>Neoptera</taxon>
        <taxon>Endopterygota</taxon>
        <taxon>Coleoptera</taxon>
        <taxon>Polyphaga</taxon>
        <taxon>Cucujiformia</taxon>
        <taxon>Chrysomeloidea</taxon>
        <taxon>Cerambycidae</taxon>
        <taxon>Cerambycinae</taxon>
        <taxon>Callichromatini</taxon>
        <taxon>Aromia</taxon>
    </lineage>
</organism>
<keyword evidence="2" id="KW-0964">Secreted</keyword>
<reference evidence="11" key="1">
    <citation type="journal article" date="2023" name="Insect Mol. Biol.">
        <title>Genome sequencing provides insights into the evolution of gene families encoding plant cell wall-degrading enzymes in longhorned beetles.</title>
        <authorList>
            <person name="Shin N.R."/>
            <person name="Okamura Y."/>
            <person name="Kirsch R."/>
            <person name="Pauchet Y."/>
        </authorList>
    </citation>
    <scope>NUCLEOTIDE SEQUENCE</scope>
    <source>
        <strain evidence="11">AMC_N1</strain>
    </source>
</reference>
<evidence type="ECO:0000256" key="2">
    <source>
        <dbReference type="ARBA" id="ARBA00022525"/>
    </source>
</evidence>
<dbReference type="Pfam" id="PF00089">
    <property type="entry name" value="Trypsin"/>
    <property type="match status" value="1"/>
</dbReference>
<dbReference type="PANTHER" id="PTHR24264:SF65">
    <property type="entry name" value="SRCR DOMAIN-CONTAINING PROTEIN"/>
    <property type="match status" value="1"/>
</dbReference>
<feature type="non-terminal residue" evidence="11">
    <location>
        <position position="1"/>
    </location>
</feature>
<accession>A0AAV8YNG0</accession>
<feature type="domain" description="Peptidase S1" evidence="10">
    <location>
        <begin position="211"/>
        <end position="437"/>
    </location>
</feature>
<keyword evidence="5" id="KW-0378">Hydrolase</keyword>
<dbReference type="InterPro" id="IPR001254">
    <property type="entry name" value="Trypsin_dom"/>
</dbReference>
<dbReference type="InterPro" id="IPR009003">
    <property type="entry name" value="Peptidase_S1_PA"/>
</dbReference>
<dbReference type="FunFam" id="2.40.10.10:FF:000054">
    <property type="entry name" value="Complement C1r subcomponent"/>
    <property type="match status" value="1"/>
</dbReference>
<feature type="compositionally biased region" description="Polar residues" evidence="9">
    <location>
        <begin position="125"/>
        <end position="134"/>
    </location>
</feature>
<evidence type="ECO:0000256" key="3">
    <source>
        <dbReference type="ARBA" id="ARBA00022670"/>
    </source>
</evidence>
<dbReference type="Gene3D" id="2.40.10.10">
    <property type="entry name" value="Trypsin-like serine proteases"/>
    <property type="match status" value="2"/>
</dbReference>
<keyword evidence="12" id="KW-1185">Reference proteome</keyword>
<dbReference type="PANTHER" id="PTHR24264">
    <property type="entry name" value="TRYPSIN-RELATED"/>
    <property type="match status" value="1"/>
</dbReference>
<dbReference type="SMART" id="SM00020">
    <property type="entry name" value="Tryp_SPc"/>
    <property type="match status" value="1"/>
</dbReference>
<evidence type="ECO:0000256" key="6">
    <source>
        <dbReference type="ARBA" id="ARBA00022825"/>
    </source>
</evidence>
<evidence type="ECO:0000256" key="8">
    <source>
        <dbReference type="ARBA" id="ARBA00023180"/>
    </source>
</evidence>
<feature type="region of interest" description="Disordered" evidence="9">
    <location>
        <begin position="105"/>
        <end position="184"/>
    </location>
</feature>
<dbReference type="GO" id="GO:0005615">
    <property type="term" value="C:extracellular space"/>
    <property type="evidence" value="ECO:0007669"/>
    <property type="project" value="TreeGrafter"/>
</dbReference>